<dbReference type="InterPro" id="IPR035906">
    <property type="entry name" value="MetI-like_sf"/>
</dbReference>
<organism evidence="11 12">
    <name type="scientific">Hansschlegelia plantiphila</name>
    <dbReference type="NCBI Taxonomy" id="374655"/>
    <lineage>
        <taxon>Bacteria</taxon>
        <taxon>Pseudomonadati</taxon>
        <taxon>Pseudomonadota</taxon>
        <taxon>Alphaproteobacteria</taxon>
        <taxon>Hyphomicrobiales</taxon>
        <taxon>Methylopilaceae</taxon>
        <taxon>Hansschlegelia</taxon>
    </lineage>
</organism>
<keyword evidence="7 9" id="KW-1133">Transmembrane helix</keyword>
<dbReference type="SUPFAM" id="SSF161098">
    <property type="entry name" value="MetI-like"/>
    <property type="match status" value="1"/>
</dbReference>
<dbReference type="Pfam" id="PF00528">
    <property type="entry name" value="BPD_transp_1"/>
    <property type="match status" value="1"/>
</dbReference>
<evidence type="ECO:0000256" key="1">
    <source>
        <dbReference type="ARBA" id="ARBA00004429"/>
    </source>
</evidence>
<evidence type="ECO:0000256" key="5">
    <source>
        <dbReference type="ARBA" id="ARBA00022519"/>
    </source>
</evidence>
<keyword evidence="12" id="KW-1185">Reference proteome</keyword>
<dbReference type="PANTHER" id="PTHR30614">
    <property type="entry name" value="MEMBRANE COMPONENT OF AMINO ACID ABC TRANSPORTER"/>
    <property type="match status" value="1"/>
</dbReference>
<feature type="transmembrane region" description="Helical" evidence="9">
    <location>
        <begin position="32"/>
        <end position="52"/>
    </location>
</feature>
<dbReference type="InterPro" id="IPR000515">
    <property type="entry name" value="MetI-like"/>
</dbReference>
<comment type="caution">
    <text evidence="11">The sequence shown here is derived from an EMBL/GenBank/DDBJ whole genome shotgun (WGS) entry which is preliminary data.</text>
</comment>
<dbReference type="Proteomes" id="UP001143372">
    <property type="component" value="Unassembled WGS sequence"/>
</dbReference>
<dbReference type="CDD" id="cd06261">
    <property type="entry name" value="TM_PBP2"/>
    <property type="match status" value="1"/>
</dbReference>
<evidence type="ECO:0000256" key="6">
    <source>
        <dbReference type="ARBA" id="ARBA00022692"/>
    </source>
</evidence>
<dbReference type="GO" id="GO:0022857">
    <property type="term" value="F:transmembrane transporter activity"/>
    <property type="evidence" value="ECO:0007669"/>
    <property type="project" value="InterPro"/>
</dbReference>
<reference evidence="11" key="2">
    <citation type="submission" date="2023-01" db="EMBL/GenBank/DDBJ databases">
        <authorList>
            <person name="Sun Q."/>
            <person name="Evtushenko L."/>
        </authorList>
    </citation>
    <scope>NUCLEOTIDE SEQUENCE</scope>
    <source>
        <strain evidence="11">VKM B-2347</strain>
    </source>
</reference>
<evidence type="ECO:0000256" key="4">
    <source>
        <dbReference type="ARBA" id="ARBA00022475"/>
    </source>
</evidence>
<keyword evidence="3 9" id="KW-0813">Transport</keyword>
<comment type="subcellular location">
    <subcellularLocation>
        <location evidence="1">Cell inner membrane</location>
        <topology evidence="1">Multi-pass membrane protein</topology>
    </subcellularLocation>
    <subcellularLocation>
        <location evidence="9">Cell membrane</location>
        <topology evidence="9">Multi-pass membrane protein</topology>
    </subcellularLocation>
</comment>
<evidence type="ECO:0000313" key="11">
    <source>
        <dbReference type="EMBL" id="GLK66721.1"/>
    </source>
</evidence>
<comment type="similarity">
    <text evidence="2">Belongs to the binding-protein-dependent transport system permease family. HisMQ subfamily.</text>
</comment>
<sequence>MTAADFLGSAGFDPVLLDQYGPSLLRGLRTTLALVAISVPLGFALALPLAFVRVEGGPLLRAAATGFTGFFRGTPLLAQLFLLYYGAAQFHGALQAAGVWWMFRDAFWCAILTFTLNTASYQAEILRGAAQAIPAGQIEAGRALGFGQFGIYRAIVGPQALILALRPLGNELILMIKASSLASVVTVVDLMGASKRAFSGSLDFEVYLWAALIYLALVEIVRRIWNALERRMTRHLRTA</sequence>
<dbReference type="PANTHER" id="PTHR30614:SF10">
    <property type="entry name" value="ARGININE ABC TRANSPORTER PERMEASE PROTEIN ARTM"/>
    <property type="match status" value="1"/>
</dbReference>
<evidence type="ECO:0000256" key="9">
    <source>
        <dbReference type="RuleBase" id="RU363032"/>
    </source>
</evidence>
<dbReference type="AlphaFoldDB" id="A0A9W6IX23"/>
<reference evidence="11" key="1">
    <citation type="journal article" date="2014" name="Int. J. Syst. Evol. Microbiol.">
        <title>Complete genome sequence of Corynebacterium casei LMG S-19264T (=DSM 44701T), isolated from a smear-ripened cheese.</title>
        <authorList>
            <consortium name="US DOE Joint Genome Institute (JGI-PGF)"/>
            <person name="Walter F."/>
            <person name="Albersmeier A."/>
            <person name="Kalinowski J."/>
            <person name="Ruckert C."/>
        </authorList>
    </citation>
    <scope>NUCLEOTIDE SEQUENCE</scope>
    <source>
        <strain evidence="11">VKM B-2347</strain>
    </source>
</reference>
<keyword evidence="6 9" id="KW-0812">Transmembrane</keyword>
<protein>
    <submittedName>
        <fullName evidence="11">Amino acid ABC transporter permease</fullName>
    </submittedName>
</protein>
<gene>
    <name evidence="11" type="ORF">GCM10008179_03590</name>
</gene>
<keyword evidence="5" id="KW-0997">Cell inner membrane</keyword>
<dbReference type="EMBL" id="BSFI01000002">
    <property type="protein sequence ID" value="GLK66721.1"/>
    <property type="molecule type" value="Genomic_DNA"/>
</dbReference>
<name>A0A9W6IX23_9HYPH</name>
<evidence type="ECO:0000256" key="2">
    <source>
        <dbReference type="ARBA" id="ARBA00010072"/>
    </source>
</evidence>
<keyword evidence="8 9" id="KW-0472">Membrane</keyword>
<evidence type="ECO:0000259" key="10">
    <source>
        <dbReference type="PROSITE" id="PS50928"/>
    </source>
</evidence>
<evidence type="ECO:0000256" key="7">
    <source>
        <dbReference type="ARBA" id="ARBA00022989"/>
    </source>
</evidence>
<accession>A0A9W6IX23</accession>
<proteinExistence type="inferred from homology"/>
<feature type="transmembrane region" description="Helical" evidence="9">
    <location>
        <begin position="206"/>
        <end position="225"/>
    </location>
</feature>
<feature type="domain" description="ABC transmembrane type-1" evidence="10">
    <location>
        <begin position="28"/>
        <end position="225"/>
    </location>
</feature>
<dbReference type="NCBIfam" id="TIGR01726">
    <property type="entry name" value="HEQRo_perm_3TM"/>
    <property type="match status" value="1"/>
</dbReference>
<evidence type="ECO:0000313" key="12">
    <source>
        <dbReference type="Proteomes" id="UP001143372"/>
    </source>
</evidence>
<dbReference type="Gene3D" id="1.10.3720.10">
    <property type="entry name" value="MetI-like"/>
    <property type="match status" value="1"/>
</dbReference>
<dbReference type="InterPro" id="IPR010065">
    <property type="entry name" value="AA_ABC_transptr_permease_3TM"/>
</dbReference>
<dbReference type="GO" id="GO:0006865">
    <property type="term" value="P:amino acid transport"/>
    <property type="evidence" value="ECO:0007669"/>
    <property type="project" value="TreeGrafter"/>
</dbReference>
<evidence type="ECO:0000256" key="3">
    <source>
        <dbReference type="ARBA" id="ARBA00022448"/>
    </source>
</evidence>
<dbReference type="PROSITE" id="PS50928">
    <property type="entry name" value="ABC_TM1"/>
    <property type="match status" value="1"/>
</dbReference>
<dbReference type="InterPro" id="IPR043429">
    <property type="entry name" value="ArtM/GltK/GlnP/TcyL/YhdX-like"/>
</dbReference>
<dbReference type="GO" id="GO:0043190">
    <property type="term" value="C:ATP-binding cassette (ABC) transporter complex"/>
    <property type="evidence" value="ECO:0007669"/>
    <property type="project" value="InterPro"/>
</dbReference>
<evidence type="ECO:0000256" key="8">
    <source>
        <dbReference type="ARBA" id="ARBA00023136"/>
    </source>
</evidence>
<dbReference type="RefSeq" id="WP_271166983.1">
    <property type="nucleotide sequence ID" value="NZ_BSFI01000002.1"/>
</dbReference>
<keyword evidence="4" id="KW-1003">Cell membrane</keyword>